<evidence type="ECO:0000313" key="2">
    <source>
        <dbReference type="Proteomes" id="UP000070544"/>
    </source>
</evidence>
<keyword evidence="2" id="KW-1185">Reference proteome</keyword>
<dbReference type="EMBL" id="KQ965771">
    <property type="protein sequence ID" value="KXS14183.1"/>
    <property type="molecule type" value="Genomic_DNA"/>
</dbReference>
<proteinExistence type="predicted"/>
<dbReference type="AlphaFoldDB" id="A0A139ACP3"/>
<accession>A0A139ACP3</accession>
<evidence type="ECO:0000313" key="1">
    <source>
        <dbReference type="EMBL" id="KXS14183.1"/>
    </source>
</evidence>
<dbReference type="Proteomes" id="UP000070544">
    <property type="component" value="Unassembled WGS sequence"/>
</dbReference>
<organism evidence="1 2">
    <name type="scientific">Gonapodya prolifera (strain JEL478)</name>
    <name type="common">Monoblepharis prolifera</name>
    <dbReference type="NCBI Taxonomy" id="1344416"/>
    <lineage>
        <taxon>Eukaryota</taxon>
        <taxon>Fungi</taxon>
        <taxon>Fungi incertae sedis</taxon>
        <taxon>Chytridiomycota</taxon>
        <taxon>Chytridiomycota incertae sedis</taxon>
        <taxon>Monoblepharidomycetes</taxon>
        <taxon>Monoblepharidales</taxon>
        <taxon>Gonapodyaceae</taxon>
        <taxon>Gonapodya</taxon>
    </lineage>
</organism>
<sequence length="162" mass="18424">MSSISLDDLDETTLGYTENAVRVPTRQVDEEDVSVASEELHAPILSFPPLPPLGPLDDRPKFVHYPLLERPVRNEHDAMAEAQALFEWALRTVEHSEAPISVAQDVTYVVENELQQDGVEVERRLRDTGREGGGHLEHNTCKGKEMRRTNRKCPWNLMRILT</sequence>
<protein>
    <submittedName>
        <fullName evidence="1">Uncharacterized protein</fullName>
    </submittedName>
</protein>
<reference evidence="1 2" key="1">
    <citation type="journal article" date="2015" name="Genome Biol. Evol.">
        <title>Phylogenomic analyses indicate that early fungi evolved digesting cell walls of algal ancestors of land plants.</title>
        <authorList>
            <person name="Chang Y."/>
            <person name="Wang S."/>
            <person name="Sekimoto S."/>
            <person name="Aerts A.L."/>
            <person name="Choi C."/>
            <person name="Clum A."/>
            <person name="LaButti K.M."/>
            <person name="Lindquist E.A."/>
            <person name="Yee Ngan C."/>
            <person name="Ohm R.A."/>
            <person name="Salamov A.A."/>
            <person name="Grigoriev I.V."/>
            <person name="Spatafora J.W."/>
            <person name="Berbee M.L."/>
        </authorList>
    </citation>
    <scope>NUCLEOTIDE SEQUENCE [LARGE SCALE GENOMIC DNA]</scope>
    <source>
        <strain evidence="1 2">JEL478</strain>
    </source>
</reference>
<name>A0A139ACP3_GONPJ</name>
<gene>
    <name evidence="1" type="ORF">M427DRAFT_355471</name>
</gene>